<comment type="caution">
    <text evidence="2">The sequence shown here is derived from an EMBL/GenBank/DDBJ whole genome shotgun (WGS) entry which is preliminary data.</text>
</comment>
<dbReference type="Gene3D" id="2.60.120.10">
    <property type="entry name" value="Jelly Rolls"/>
    <property type="match status" value="1"/>
</dbReference>
<dbReference type="OrthoDB" id="9798709at2"/>
<dbReference type="InterPro" id="IPR014710">
    <property type="entry name" value="RmlC-like_jellyroll"/>
</dbReference>
<gene>
    <name evidence="2" type="ORF">DLJ53_09095</name>
</gene>
<dbReference type="InterPro" id="IPR013096">
    <property type="entry name" value="Cupin_2"/>
</dbReference>
<reference evidence="2 3" key="1">
    <citation type="submission" date="2018-05" db="EMBL/GenBank/DDBJ databases">
        <title>Acuticoccus sediminis sp. nov., isolated from deep-sea sediment of Indian Ocean.</title>
        <authorList>
            <person name="Liu X."/>
            <person name="Lai Q."/>
            <person name="Du Y."/>
            <person name="Sun F."/>
            <person name="Zhang X."/>
            <person name="Wang S."/>
            <person name="Shao Z."/>
        </authorList>
    </citation>
    <scope>NUCLEOTIDE SEQUENCE [LARGE SCALE GENOMIC DNA]</scope>
    <source>
        <strain evidence="2 3">PTG4-2</strain>
    </source>
</reference>
<dbReference type="Pfam" id="PF07883">
    <property type="entry name" value="Cupin_2"/>
    <property type="match status" value="1"/>
</dbReference>
<dbReference type="AlphaFoldDB" id="A0A8B2NTH3"/>
<dbReference type="PANTHER" id="PTHR36440:SF1">
    <property type="entry name" value="PUTATIVE (AFU_ORTHOLOGUE AFUA_8G07350)-RELATED"/>
    <property type="match status" value="1"/>
</dbReference>
<dbReference type="PANTHER" id="PTHR36440">
    <property type="entry name" value="PUTATIVE (AFU_ORTHOLOGUE AFUA_8G07350)-RELATED"/>
    <property type="match status" value="1"/>
</dbReference>
<feature type="domain" description="Cupin type-2" evidence="1">
    <location>
        <begin position="39"/>
        <end position="100"/>
    </location>
</feature>
<accession>A0A8B2NTH3</accession>
<organism evidence="2 3">
    <name type="scientific">Acuticoccus sediminis</name>
    <dbReference type="NCBI Taxonomy" id="2184697"/>
    <lineage>
        <taxon>Bacteria</taxon>
        <taxon>Pseudomonadati</taxon>
        <taxon>Pseudomonadota</taxon>
        <taxon>Alphaproteobacteria</taxon>
        <taxon>Hyphomicrobiales</taxon>
        <taxon>Amorphaceae</taxon>
        <taxon>Acuticoccus</taxon>
    </lineage>
</organism>
<dbReference type="InterPro" id="IPR053146">
    <property type="entry name" value="QDO-like"/>
</dbReference>
<evidence type="ECO:0000259" key="1">
    <source>
        <dbReference type="Pfam" id="PF07883"/>
    </source>
</evidence>
<evidence type="ECO:0000313" key="2">
    <source>
        <dbReference type="EMBL" id="RAI01568.1"/>
    </source>
</evidence>
<dbReference type="Proteomes" id="UP000249590">
    <property type="component" value="Unassembled WGS sequence"/>
</dbReference>
<dbReference type="EMBL" id="QHHQ01000002">
    <property type="protein sequence ID" value="RAI01568.1"/>
    <property type="molecule type" value="Genomic_DNA"/>
</dbReference>
<keyword evidence="3" id="KW-1185">Reference proteome</keyword>
<proteinExistence type="predicted"/>
<sequence>MTSATIFAALRADMRTITGPLVDLSHTAGADGYVVIRSIAPVGVVVPLHSHGERETMVIVEGVLTAWLDGAWRRFGPGEIIEVAPDVPHALRNDGPCEVALVLVTTPRMARFFAQVATGQADAAMTPERLAHLAATAAAFGFRNAPPAEQAAIGIAPPADGAG</sequence>
<dbReference type="InterPro" id="IPR011051">
    <property type="entry name" value="RmlC_Cupin_sf"/>
</dbReference>
<dbReference type="RefSeq" id="WP_111344502.1">
    <property type="nucleotide sequence ID" value="NZ_QHHQ01000002.1"/>
</dbReference>
<dbReference type="SUPFAM" id="SSF51182">
    <property type="entry name" value="RmlC-like cupins"/>
    <property type="match status" value="1"/>
</dbReference>
<evidence type="ECO:0000313" key="3">
    <source>
        <dbReference type="Proteomes" id="UP000249590"/>
    </source>
</evidence>
<name>A0A8B2NTH3_9HYPH</name>
<protein>
    <recommendedName>
        <fullName evidence="1">Cupin type-2 domain-containing protein</fullName>
    </recommendedName>
</protein>